<organism evidence="1">
    <name type="scientific">marine metagenome</name>
    <dbReference type="NCBI Taxonomy" id="408172"/>
    <lineage>
        <taxon>unclassified sequences</taxon>
        <taxon>metagenomes</taxon>
        <taxon>ecological metagenomes</taxon>
    </lineage>
</organism>
<evidence type="ECO:0000313" key="1">
    <source>
        <dbReference type="EMBL" id="SVE20533.1"/>
    </source>
</evidence>
<reference evidence="1" key="1">
    <citation type="submission" date="2018-05" db="EMBL/GenBank/DDBJ databases">
        <authorList>
            <person name="Lanie J.A."/>
            <person name="Ng W.-L."/>
            <person name="Kazmierczak K.M."/>
            <person name="Andrzejewski T.M."/>
            <person name="Davidsen T.M."/>
            <person name="Wayne K.J."/>
            <person name="Tettelin H."/>
            <person name="Glass J.I."/>
            <person name="Rusch D."/>
            <person name="Podicherti R."/>
            <person name="Tsui H.-C.T."/>
            <person name="Winkler M.E."/>
        </authorList>
    </citation>
    <scope>NUCLEOTIDE SEQUENCE</scope>
</reference>
<sequence>MKITEFTFNNPDSDGDIRLEGEVLLDNKTDFDVEFVTVSSTVLNHAGVTVGGYKQEEDSEFISAKSSGEVDLNLGWNYHKDLFDGKPKKMKVLVETTMYKREFVKVGSIEVPASKNTLNMLKKDVSIG</sequence>
<dbReference type="EMBL" id="UINC01201269">
    <property type="protein sequence ID" value="SVE20533.1"/>
    <property type="molecule type" value="Genomic_DNA"/>
</dbReference>
<protein>
    <submittedName>
        <fullName evidence="1">Uncharacterized protein</fullName>
    </submittedName>
</protein>
<accession>A0A383BL61</accession>
<name>A0A383BL61_9ZZZZ</name>
<feature type="non-terminal residue" evidence="1">
    <location>
        <position position="128"/>
    </location>
</feature>
<gene>
    <name evidence="1" type="ORF">METZ01_LOCUS473387</name>
</gene>
<dbReference type="AlphaFoldDB" id="A0A383BL61"/>
<proteinExistence type="predicted"/>